<feature type="compositionally biased region" description="Basic and acidic residues" evidence="1">
    <location>
        <begin position="1"/>
        <end position="30"/>
    </location>
</feature>
<protein>
    <submittedName>
        <fullName evidence="2">Uncharacterized protein</fullName>
    </submittedName>
</protein>
<reference evidence="2 3" key="1">
    <citation type="submission" date="2017-10" db="EMBL/GenBank/DDBJ databases">
        <title>Draft genome of Longimonas halophila.</title>
        <authorList>
            <person name="Goh K.M."/>
            <person name="Shamsir M.S."/>
            <person name="Lim S.W."/>
        </authorList>
    </citation>
    <scope>NUCLEOTIDE SEQUENCE [LARGE SCALE GENOMIC DNA]</scope>
    <source>
        <strain evidence="2 3">KCTC 42399</strain>
    </source>
</reference>
<feature type="region of interest" description="Disordered" evidence="1">
    <location>
        <begin position="1"/>
        <end position="52"/>
    </location>
</feature>
<dbReference type="RefSeq" id="WP_098061504.1">
    <property type="nucleotide sequence ID" value="NZ_PDEP01000003.1"/>
</dbReference>
<accession>A0A2H3P2S1</accession>
<proteinExistence type="predicted"/>
<dbReference type="AlphaFoldDB" id="A0A2H3P2S1"/>
<name>A0A2H3P2S1_9BACT</name>
<evidence type="ECO:0000313" key="2">
    <source>
        <dbReference type="EMBL" id="PEN08462.1"/>
    </source>
</evidence>
<comment type="caution">
    <text evidence="2">The sequence shown here is derived from an EMBL/GenBank/DDBJ whole genome shotgun (WGS) entry which is preliminary data.</text>
</comment>
<organism evidence="2 3">
    <name type="scientific">Longimonas halophila</name>
    <dbReference type="NCBI Taxonomy" id="1469170"/>
    <lineage>
        <taxon>Bacteria</taxon>
        <taxon>Pseudomonadati</taxon>
        <taxon>Rhodothermota</taxon>
        <taxon>Rhodothermia</taxon>
        <taxon>Rhodothermales</taxon>
        <taxon>Salisaetaceae</taxon>
        <taxon>Longimonas</taxon>
    </lineage>
</organism>
<gene>
    <name evidence="2" type="ORF">CRI93_04950</name>
</gene>
<dbReference type="EMBL" id="PDEP01000003">
    <property type="protein sequence ID" value="PEN08462.1"/>
    <property type="molecule type" value="Genomic_DNA"/>
</dbReference>
<feature type="compositionally biased region" description="Polar residues" evidence="1">
    <location>
        <begin position="31"/>
        <end position="52"/>
    </location>
</feature>
<dbReference type="Proteomes" id="UP000221024">
    <property type="component" value="Unassembled WGS sequence"/>
</dbReference>
<keyword evidence="3" id="KW-1185">Reference proteome</keyword>
<evidence type="ECO:0000313" key="3">
    <source>
        <dbReference type="Proteomes" id="UP000221024"/>
    </source>
</evidence>
<sequence length="146" mass="16566">MDTEMLAHSENIAEKEAASDGLEERREQFERAQTTSELRQKTLSSQEQTNQQDLAGQLIRMLAPAQRAGEASPARELSALNRLTSAVAEAVEQGILSEEEAESVLQHALSNFVEKRMEEIVNTLFSESHSKWFLAASHHRYERERR</sequence>
<evidence type="ECO:0000256" key="1">
    <source>
        <dbReference type="SAM" id="MobiDB-lite"/>
    </source>
</evidence>